<dbReference type="InterPro" id="IPR025326">
    <property type="entry name" value="DUF4232"/>
</dbReference>
<organism evidence="2 3">
    <name type="scientific">Gulosibacter faecalis</name>
    <dbReference type="NCBI Taxonomy" id="272240"/>
    <lineage>
        <taxon>Bacteria</taxon>
        <taxon>Bacillati</taxon>
        <taxon>Actinomycetota</taxon>
        <taxon>Actinomycetes</taxon>
        <taxon>Micrococcales</taxon>
        <taxon>Microbacteriaceae</taxon>
        <taxon>Gulosibacter</taxon>
    </lineage>
</organism>
<dbReference type="EMBL" id="JBHUNE010000001">
    <property type="protein sequence ID" value="MFD2756862.1"/>
    <property type="molecule type" value="Genomic_DNA"/>
</dbReference>
<sequence length="151" mass="14934">METTPEETAPVESAACTSVDTEVTIEADPEGSGVGQSYLVVTATNVGDAACVLDGPPQVSFLDESGSKVATAAEGDAAEAVELESGSAAQATLHVSSAGAYDEAECQPVTATAASVLLPGDANELPQVSVNVEVCMGTVQNTDVSGFAPAG</sequence>
<evidence type="ECO:0000313" key="2">
    <source>
        <dbReference type="EMBL" id="MFD2756862.1"/>
    </source>
</evidence>
<keyword evidence="3" id="KW-1185">Reference proteome</keyword>
<name>A0ABW5UWW4_9MICO</name>
<accession>A0ABW5UWW4</accession>
<reference evidence="3" key="1">
    <citation type="journal article" date="2019" name="Int. J. Syst. Evol. Microbiol.">
        <title>The Global Catalogue of Microorganisms (GCM) 10K type strain sequencing project: providing services to taxonomists for standard genome sequencing and annotation.</title>
        <authorList>
            <consortium name="The Broad Institute Genomics Platform"/>
            <consortium name="The Broad Institute Genome Sequencing Center for Infectious Disease"/>
            <person name="Wu L."/>
            <person name="Ma J."/>
        </authorList>
    </citation>
    <scope>NUCLEOTIDE SEQUENCE [LARGE SCALE GENOMIC DNA]</scope>
    <source>
        <strain evidence="3">TISTR 1514</strain>
    </source>
</reference>
<evidence type="ECO:0000259" key="1">
    <source>
        <dbReference type="Pfam" id="PF14016"/>
    </source>
</evidence>
<feature type="domain" description="DUF4232" evidence="1">
    <location>
        <begin position="16"/>
        <end position="137"/>
    </location>
</feature>
<dbReference type="Pfam" id="PF14016">
    <property type="entry name" value="DUF4232"/>
    <property type="match status" value="1"/>
</dbReference>
<gene>
    <name evidence="2" type="ORF">ACFSW7_00530</name>
</gene>
<protein>
    <submittedName>
        <fullName evidence="2">DUF4232 domain-containing protein</fullName>
    </submittedName>
</protein>
<evidence type="ECO:0000313" key="3">
    <source>
        <dbReference type="Proteomes" id="UP001597492"/>
    </source>
</evidence>
<dbReference type="RefSeq" id="WP_019619509.1">
    <property type="nucleotide sequence ID" value="NZ_JBHUNE010000001.1"/>
</dbReference>
<comment type="caution">
    <text evidence="2">The sequence shown here is derived from an EMBL/GenBank/DDBJ whole genome shotgun (WGS) entry which is preliminary data.</text>
</comment>
<proteinExistence type="predicted"/>
<dbReference type="Proteomes" id="UP001597492">
    <property type="component" value="Unassembled WGS sequence"/>
</dbReference>